<dbReference type="PANTHER" id="PTHR30055:SF243">
    <property type="entry name" value="HTH-TYPE TRANSCRIPTIONAL REGULATOR RV1816"/>
    <property type="match status" value="1"/>
</dbReference>
<dbReference type="InterPro" id="IPR001647">
    <property type="entry name" value="HTH_TetR"/>
</dbReference>
<dbReference type="PANTHER" id="PTHR30055">
    <property type="entry name" value="HTH-TYPE TRANSCRIPTIONAL REGULATOR RUTR"/>
    <property type="match status" value="1"/>
</dbReference>
<keyword evidence="3" id="KW-0804">Transcription</keyword>
<evidence type="ECO:0000256" key="1">
    <source>
        <dbReference type="ARBA" id="ARBA00023015"/>
    </source>
</evidence>
<feature type="compositionally biased region" description="Low complexity" evidence="5">
    <location>
        <begin position="17"/>
        <end position="34"/>
    </location>
</feature>
<keyword evidence="8" id="KW-1185">Reference proteome</keyword>
<organism evidence="7 8">
    <name type="scientific">Terrabacter carboxydivorans</name>
    <dbReference type="NCBI Taxonomy" id="619730"/>
    <lineage>
        <taxon>Bacteria</taxon>
        <taxon>Bacillati</taxon>
        <taxon>Actinomycetota</taxon>
        <taxon>Actinomycetes</taxon>
        <taxon>Micrococcales</taxon>
        <taxon>Intrasporangiaceae</taxon>
        <taxon>Terrabacter</taxon>
    </lineage>
</organism>
<dbReference type="EMBL" id="BAAARE010000029">
    <property type="protein sequence ID" value="GAA2500267.1"/>
    <property type="molecule type" value="Genomic_DNA"/>
</dbReference>
<evidence type="ECO:0000313" key="7">
    <source>
        <dbReference type="EMBL" id="GAA2500267.1"/>
    </source>
</evidence>
<gene>
    <name evidence="7" type="ORF">GCM10009858_43250</name>
</gene>
<dbReference type="RefSeq" id="WP_344257180.1">
    <property type="nucleotide sequence ID" value="NZ_BAAARE010000029.1"/>
</dbReference>
<evidence type="ECO:0000259" key="6">
    <source>
        <dbReference type="PROSITE" id="PS50977"/>
    </source>
</evidence>
<dbReference type="InterPro" id="IPR025996">
    <property type="entry name" value="MT1864/Rv1816-like_C"/>
</dbReference>
<keyword evidence="2 4" id="KW-0238">DNA-binding</keyword>
<name>A0ABN3MDM1_9MICO</name>
<accession>A0ABN3MDM1</accession>
<sequence>MDQEAKARTRTRTPAVGEATEGSGEGSAEGSTEGSTERASAQPPVGKRARNRRAVEADILRVAREHLASDGAAALSLRAVARDLGMVSSGIYRYVESRDELLTRLIVDAYWSLAAAVRAAHETVPAHDLEARWDALGRALRGWALDQPHDFALIYGSPVPDYAAPAERTEEAGTAVLALLVSLLADVRAAGRLPAADRLGIVDAQAGRAVGDLLASPMFEGTHLDATSLTQGIAAWTLLLGAVTGEVFAQLGPVPDGEALFECLLAASRSCVVAPRP</sequence>
<feature type="DNA-binding region" description="H-T-H motif" evidence="4">
    <location>
        <begin position="76"/>
        <end position="95"/>
    </location>
</feature>
<comment type="caution">
    <text evidence="7">The sequence shown here is derived from an EMBL/GenBank/DDBJ whole genome shotgun (WGS) entry which is preliminary data.</text>
</comment>
<keyword evidence="1" id="KW-0805">Transcription regulation</keyword>
<evidence type="ECO:0000256" key="2">
    <source>
        <dbReference type="ARBA" id="ARBA00023125"/>
    </source>
</evidence>
<dbReference type="InterPro" id="IPR050109">
    <property type="entry name" value="HTH-type_TetR-like_transc_reg"/>
</dbReference>
<dbReference type="Gene3D" id="1.10.357.10">
    <property type="entry name" value="Tetracycline Repressor, domain 2"/>
    <property type="match status" value="1"/>
</dbReference>
<reference evidence="7 8" key="1">
    <citation type="journal article" date="2019" name="Int. J. Syst. Evol. Microbiol.">
        <title>The Global Catalogue of Microorganisms (GCM) 10K type strain sequencing project: providing services to taxonomists for standard genome sequencing and annotation.</title>
        <authorList>
            <consortium name="The Broad Institute Genomics Platform"/>
            <consortium name="The Broad Institute Genome Sequencing Center for Infectious Disease"/>
            <person name="Wu L."/>
            <person name="Ma J."/>
        </authorList>
    </citation>
    <scope>NUCLEOTIDE SEQUENCE [LARGE SCALE GENOMIC DNA]</scope>
    <source>
        <strain evidence="7 8">JCM 16259</strain>
    </source>
</reference>
<dbReference type="SUPFAM" id="SSF46689">
    <property type="entry name" value="Homeodomain-like"/>
    <property type="match status" value="1"/>
</dbReference>
<dbReference type="Pfam" id="PF13305">
    <property type="entry name" value="TetR_C_33"/>
    <property type="match status" value="1"/>
</dbReference>
<feature type="domain" description="HTH tetR-type" evidence="6">
    <location>
        <begin position="53"/>
        <end position="113"/>
    </location>
</feature>
<dbReference type="Proteomes" id="UP001500730">
    <property type="component" value="Unassembled WGS sequence"/>
</dbReference>
<evidence type="ECO:0000256" key="3">
    <source>
        <dbReference type="ARBA" id="ARBA00023163"/>
    </source>
</evidence>
<feature type="region of interest" description="Disordered" evidence="5">
    <location>
        <begin position="1"/>
        <end position="50"/>
    </location>
</feature>
<evidence type="ECO:0000256" key="4">
    <source>
        <dbReference type="PROSITE-ProRule" id="PRU00335"/>
    </source>
</evidence>
<dbReference type="InterPro" id="IPR009057">
    <property type="entry name" value="Homeodomain-like_sf"/>
</dbReference>
<dbReference type="Pfam" id="PF00440">
    <property type="entry name" value="TetR_N"/>
    <property type="match status" value="1"/>
</dbReference>
<dbReference type="PROSITE" id="PS50977">
    <property type="entry name" value="HTH_TETR_2"/>
    <property type="match status" value="1"/>
</dbReference>
<evidence type="ECO:0000313" key="8">
    <source>
        <dbReference type="Proteomes" id="UP001500730"/>
    </source>
</evidence>
<proteinExistence type="predicted"/>
<dbReference type="InterPro" id="IPR036271">
    <property type="entry name" value="Tet_transcr_reg_TetR-rel_C_sf"/>
</dbReference>
<dbReference type="SUPFAM" id="SSF48498">
    <property type="entry name" value="Tetracyclin repressor-like, C-terminal domain"/>
    <property type="match status" value="1"/>
</dbReference>
<evidence type="ECO:0000256" key="5">
    <source>
        <dbReference type="SAM" id="MobiDB-lite"/>
    </source>
</evidence>
<protein>
    <submittedName>
        <fullName evidence="7">TetR/AcrR family transcriptional regulator</fullName>
    </submittedName>
</protein>